<keyword evidence="3" id="KW-0804">Transcription</keyword>
<keyword evidence="2" id="KW-0238">DNA-binding</keyword>
<dbReference type="EMBL" id="SSWX01000024">
    <property type="protein sequence ID" value="THJ31391.1"/>
    <property type="molecule type" value="Genomic_DNA"/>
</dbReference>
<reference evidence="5 6" key="1">
    <citation type="submission" date="2019-04" db="EMBL/GenBank/DDBJ databases">
        <title>Lampropedia sp YIM MLB12 draf genome.</title>
        <authorList>
            <person name="Wang Y.-X."/>
        </authorList>
    </citation>
    <scope>NUCLEOTIDE SEQUENCE [LARGE SCALE GENOMIC DNA]</scope>
    <source>
        <strain evidence="5 6">YIM MLB12</strain>
    </source>
</reference>
<dbReference type="GO" id="GO:0003677">
    <property type="term" value="F:DNA binding"/>
    <property type="evidence" value="ECO:0007669"/>
    <property type="project" value="UniProtKB-KW"/>
</dbReference>
<evidence type="ECO:0000259" key="4">
    <source>
        <dbReference type="PROSITE" id="PS51118"/>
    </source>
</evidence>
<evidence type="ECO:0000256" key="2">
    <source>
        <dbReference type="ARBA" id="ARBA00023125"/>
    </source>
</evidence>
<name>A0A4S5BL14_9BURK</name>
<evidence type="ECO:0000313" key="6">
    <source>
        <dbReference type="Proteomes" id="UP000306236"/>
    </source>
</evidence>
<organism evidence="5 6">
    <name type="scientific">Lampropedia aestuarii</name>
    <dbReference type="NCBI Taxonomy" id="2562762"/>
    <lineage>
        <taxon>Bacteria</taxon>
        <taxon>Pseudomonadati</taxon>
        <taxon>Pseudomonadota</taxon>
        <taxon>Betaproteobacteria</taxon>
        <taxon>Burkholderiales</taxon>
        <taxon>Comamonadaceae</taxon>
        <taxon>Lampropedia</taxon>
    </lineage>
</organism>
<dbReference type="OrthoDB" id="9807069at2"/>
<comment type="caution">
    <text evidence="5">The sequence shown here is derived from an EMBL/GenBank/DDBJ whole genome shotgun (WGS) entry which is preliminary data.</text>
</comment>
<dbReference type="PANTHER" id="PTHR33204:SF18">
    <property type="entry name" value="TRANSCRIPTIONAL REGULATORY PROTEIN"/>
    <property type="match status" value="1"/>
</dbReference>
<gene>
    <name evidence="5" type="ORF">E8K88_15340</name>
</gene>
<sequence length="308" mass="34655">MPMRSGPEIPSPSVHHQHQMIRNNIIHRVTDLVGDTWTLRVIGRLLGGAQRFDVLAYSLDIPRSTLSARLRLLAEQHCLERKKNATSGEAAYVLTEQGRGLWMLLRQMQQWNQRWHVGCALLAEEAAVSSCGHGAPLHLCCGQCMAPAEPRAMKLLLTHRFPPEAMAVSARRARDLTSSEQQLQLSAEQLMGDRWTGLILGAAFLGVHRFSEFEQALGIATNILSGRLARLTQQGMLERVQDSDTSERHVYRLTLRGLSYYPVIVAALAWGERWLEPHYDPGWRVLHSPCLEWFTPSFVCEQCGCAQT</sequence>
<protein>
    <recommendedName>
        <fullName evidence="4">HTH hxlR-type domain-containing protein</fullName>
    </recommendedName>
</protein>
<dbReference type="Gene3D" id="1.10.10.10">
    <property type="entry name" value="Winged helix-like DNA-binding domain superfamily/Winged helix DNA-binding domain"/>
    <property type="match status" value="2"/>
</dbReference>
<dbReference type="Pfam" id="PF01638">
    <property type="entry name" value="HxlR"/>
    <property type="match status" value="2"/>
</dbReference>
<dbReference type="AlphaFoldDB" id="A0A4S5BL14"/>
<accession>A0A4S5BL14</accession>
<proteinExistence type="predicted"/>
<dbReference type="InterPro" id="IPR036390">
    <property type="entry name" value="WH_DNA-bd_sf"/>
</dbReference>
<feature type="domain" description="HTH hxlR-type" evidence="4">
    <location>
        <begin position="23"/>
        <end position="120"/>
    </location>
</feature>
<dbReference type="SUPFAM" id="SSF46785">
    <property type="entry name" value="Winged helix' DNA-binding domain"/>
    <property type="match status" value="2"/>
</dbReference>
<dbReference type="InterPro" id="IPR036388">
    <property type="entry name" value="WH-like_DNA-bd_sf"/>
</dbReference>
<evidence type="ECO:0000313" key="5">
    <source>
        <dbReference type="EMBL" id="THJ31391.1"/>
    </source>
</evidence>
<dbReference type="InterPro" id="IPR002577">
    <property type="entry name" value="HTH_HxlR"/>
</dbReference>
<evidence type="ECO:0000256" key="3">
    <source>
        <dbReference type="ARBA" id="ARBA00023163"/>
    </source>
</evidence>
<dbReference type="RefSeq" id="WP_136407553.1">
    <property type="nucleotide sequence ID" value="NZ_SSWX01000024.1"/>
</dbReference>
<keyword evidence="1" id="KW-0805">Transcription regulation</keyword>
<feature type="domain" description="HTH hxlR-type" evidence="4">
    <location>
        <begin position="179"/>
        <end position="279"/>
    </location>
</feature>
<keyword evidence="6" id="KW-1185">Reference proteome</keyword>
<evidence type="ECO:0000256" key="1">
    <source>
        <dbReference type="ARBA" id="ARBA00023015"/>
    </source>
</evidence>
<dbReference type="PANTHER" id="PTHR33204">
    <property type="entry name" value="TRANSCRIPTIONAL REGULATOR, MARR FAMILY"/>
    <property type="match status" value="1"/>
</dbReference>
<dbReference type="Proteomes" id="UP000306236">
    <property type="component" value="Unassembled WGS sequence"/>
</dbReference>
<dbReference type="PROSITE" id="PS51118">
    <property type="entry name" value="HTH_HXLR"/>
    <property type="match status" value="2"/>
</dbReference>